<reference evidence="2 3" key="1">
    <citation type="submission" date="2020-07" db="EMBL/GenBank/DDBJ databases">
        <title>Draft whole-genome sequence of Heliobacterium chlorum DSM 3682, type strain.</title>
        <authorList>
            <person name="Kyndt J.A."/>
            <person name="Meyer T.E."/>
            <person name="Imhoff J.F."/>
        </authorList>
    </citation>
    <scope>NUCLEOTIDE SEQUENCE [LARGE SCALE GENOMIC DNA]</scope>
    <source>
        <strain evidence="2 3">DSM 3682</strain>
    </source>
</reference>
<feature type="coiled-coil region" evidence="1">
    <location>
        <begin position="45"/>
        <end position="80"/>
    </location>
</feature>
<accession>A0ABR7T515</accession>
<organism evidence="2 3">
    <name type="scientific">Heliobacterium chlorum</name>
    <dbReference type="NCBI Taxonomy" id="2698"/>
    <lineage>
        <taxon>Bacteria</taxon>
        <taxon>Bacillati</taxon>
        <taxon>Bacillota</taxon>
        <taxon>Clostridia</taxon>
        <taxon>Eubacteriales</taxon>
        <taxon>Heliobacteriaceae</taxon>
        <taxon>Heliobacterium</taxon>
    </lineage>
</organism>
<evidence type="ECO:0000313" key="3">
    <source>
        <dbReference type="Proteomes" id="UP000617402"/>
    </source>
</evidence>
<keyword evidence="3" id="KW-1185">Reference proteome</keyword>
<dbReference type="Proteomes" id="UP000617402">
    <property type="component" value="Unassembled WGS sequence"/>
</dbReference>
<dbReference type="RefSeq" id="WP_188039837.1">
    <property type="nucleotide sequence ID" value="NZ_JACVHF010000007.1"/>
</dbReference>
<evidence type="ECO:0000256" key="1">
    <source>
        <dbReference type="SAM" id="Coils"/>
    </source>
</evidence>
<dbReference type="EMBL" id="JACVHF010000007">
    <property type="protein sequence ID" value="MBC9784656.1"/>
    <property type="molecule type" value="Genomic_DNA"/>
</dbReference>
<protein>
    <submittedName>
        <fullName evidence="2">Uncharacterized protein</fullName>
    </submittedName>
</protein>
<keyword evidence="1" id="KW-0175">Coiled coil</keyword>
<evidence type="ECO:0000313" key="2">
    <source>
        <dbReference type="EMBL" id="MBC9784656.1"/>
    </source>
</evidence>
<gene>
    <name evidence="2" type="ORF">H1S01_09050</name>
</gene>
<name>A0ABR7T515_HELCL</name>
<proteinExistence type="predicted"/>
<sequence>MCTPGTFLNEIQLIIRQLKGRNHRLFHDSQDVANYLREYRQDKNVADLLDEMTLMLKEAEKLAAKALEAVEQQRAEAEQRTMPTATLFNPVK</sequence>
<comment type="caution">
    <text evidence="2">The sequence shown here is derived from an EMBL/GenBank/DDBJ whole genome shotgun (WGS) entry which is preliminary data.</text>
</comment>